<name>A0A6A4ZAQ0_APHAT</name>
<evidence type="ECO:0000313" key="1">
    <source>
        <dbReference type="EMBL" id="KAF0705947.1"/>
    </source>
</evidence>
<proteinExistence type="predicted"/>
<sequence length="136" mass="14559">MKTYEDQRLALYPDQNPYTCPLLSIAFALLTQATPSVAMLSNLPQVVTVEAITIGPGTPLHSLLDPLVALTLCSKDAPQAVNVAADPGVHAYVNRLLKRIAVLSELTHELTSHSFQCGGAQHANGHSGLSAQWIFD</sequence>
<accession>A0A6A4ZAQ0</accession>
<organism evidence="2 3">
    <name type="scientific">Aphanomyces astaci</name>
    <name type="common">Crayfish plague agent</name>
    <dbReference type="NCBI Taxonomy" id="112090"/>
    <lineage>
        <taxon>Eukaryota</taxon>
        <taxon>Sar</taxon>
        <taxon>Stramenopiles</taxon>
        <taxon>Oomycota</taxon>
        <taxon>Saprolegniomycetes</taxon>
        <taxon>Saprolegniales</taxon>
        <taxon>Verrucalvaceae</taxon>
        <taxon>Aphanomyces</taxon>
    </lineage>
</organism>
<protein>
    <submittedName>
        <fullName evidence="2">Uncharacterized protein</fullName>
    </submittedName>
</protein>
<gene>
    <name evidence="2" type="ORF">AaE_012561</name>
    <name evidence="1" type="ORF">AaE_014313</name>
</gene>
<dbReference type="AlphaFoldDB" id="A0A6A4ZAQ0"/>
<evidence type="ECO:0000313" key="2">
    <source>
        <dbReference type="EMBL" id="KAF0710365.1"/>
    </source>
</evidence>
<dbReference type="Proteomes" id="UP000469452">
    <property type="component" value="Unassembled WGS sequence"/>
</dbReference>
<reference evidence="2 3" key="1">
    <citation type="submission" date="2019-06" db="EMBL/GenBank/DDBJ databases">
        <title>Genomics analysis of Aphanomyces spp. identifies a new class of oomycete effector associated with host adaptation.</title>
        <authorList>
            <person name="Gaulin E."/>
        </authorList>
    </citation>
    <scope>NUCLEOTIDE SEQUENCE [LARGE SCALE GENOMIC DNA]</scope>
    <source>
        <strain evidence="2 3">E</strain>
    </source>
</reference>
<evidence type="ECO:0000313" key="3">
    <source>
        <dbReference type="Proteomes" id="UP000469452"/>
    </source>
</evidence>
<dbReference type="EMBL" id="VJMI01018544">
    <property type="protein sequence ID" value="KAF0710365.1"/>
    <property type="molecule type" value="Genomic_DNA"/>
</dbReference>
<dbReference type="EMBL" id="VJMI01019958">
    <property type="protein sequence ID" value="KAF0705947.1"/>
    <property type="molecule type" value="Genomic_DNA"/>
</dbReference>
<comment type="caution">
    <text evidence="2">The sequence shown here is derived from an EMBL/GenBank/DDBJ whole genome shotgun (WGS) entry which is preliminary data.</text>
</comment>